<dbReference type="EMBL" id="HE575324">
    <property type="protein sequence ID" value="CCC94673.1"/>
    <property type="molecule type" value="Genomic_DNA"/>
</dbReference>
<feature type="region of interest" description="Disordered" evidence="1">
    <location>
        <begin position="1"/>
        <end position="25"/>
    </location>
</feature>
<dbReference type="AlphaFoldDB" id="G0UZ54"/>
<evidence type="ECO:0000313" key="2">
    <source>
        <dbReference type="EMBL" id="CCC94673.1"/>
    </source>
</evidence>
<accession>G0UZ54</accession>
<dbReference type="InterPro" id="IPR016024">
    <property type="entry name" value="ARM-type_fold"/>
</dbReference>
<dbReference type="InterPro" id="IPR041090">
    <property type="entry name" value="DUF5578"/>
</dbReference>
<protein>
    <recommendedName>
        <fullName evidence="3">Beta-catenin-like protein 1 N-terminal domain-containing protein</fullName>
    </recommendedName>
</protein>
<name>G0UZ54_TRYCI</name>
<feature type="compositionally biased region" description="Basic and acidic residues" evidence="1">
    <location>
        <begin position="12"/>
        <end position="25"/>
    </location>
</feature>
<dbReference type="Pfam" id="PF17741">
    <property type="entry name" value="DUF5578"/>
    <property type="match status" value="1"/>
</dbReference>
<evidence type="ECO:0008006" key="3">
    <source>
        <dbReference type="Google" id="ProtNLM"/>
    </source>
</evidence>
<dbReference type="VEuPathDB" id="TriTrypDB:TcIL3000.11.530"/>
<dbReference type="PANTHER" id="PTHR34258:SF1">
    <property type="entry name" value="ARMADILLO-LIKE HELICAL DOMAIN CONTAINING PROTEIN 1"/>
    <property type="match status" value="1"/>
</dbReference>
<reference evidence="2" key="1">
    <citation type="journal article" date="2012" name="Proc. Natl. Acad. Sci. U.S.A.">
        <title>Antigenic diversity is generated by distinct evolutionary mechanisms in African trypanosome species.</title>
        <authorList>
            <person name="Jackson A.P."/>
            <person name="Berry A."/>
            <person name="Aslett M."/>
            <person name="Allison H.C."/>
            <person name="Burton P."/>
            <person name="Vavrova-Anderson J."/>
            <person name="Brown R."/>
            <person name="Browne H."/>
            <person name="Corton N."/>
            <person name="Hauser H."/>
            <person name="Gamble J."/>
            <person name="Gilderthorp R."/>
            <person name="Marcello L."/>
            <person name="McQuillan J."/>
            <person name="Otto T.D."/>
            <person name="Quail M.A."/>
            <person name="Sanders M.J."/>
            <person name="van Tonder A."/>
            <person name="Ginger M.L."/>
            <person name="Field M.C."/>
            <person name="Barry J.D."/>
            <person name="Hertz-Fowler C."/>
            <person name="Berriman M."/>
        </authorList>
    </citation>
    <scope>NUCLEOTIDE SEQUENCE</scope>
    <source>
        <strain evidence="2">IL3000</strain>
    </source>
</reference>
<dbReference type="Gene3D" id="1.25.10.10">
    <property type="entry name" value="Leucine-rich Repeat Variant"/>
    <property type="match status" value="1"/>
</dbReference>
<evidence type="ECO:0000256" key="1">
    <source>
        <dbReference type="SAM" id="MobiDB-lite"/>
    </source>
</evidence>
<gene>
    <name evidence="2" type="ORF">TCIL3000_11_530</name>
</gene>
<proteinExistence type="predicted"/>
<dbReference type="InterPro" id="IPR011989">
    <property type="entry name" value="ARM-like"/>
</dbReference>
<sequence length="514" mass="57389">MSSGEEVAAQGELEKTQERDSFDEFHSAEFATQNVRAFSTGTETVTNSKRNTKPALSRLRQQEYRRKEALNTALSPSLAGRRAEAWVKEWDRGSRAVRLRLLEAFLTLHSESNSRRIELDLGDASILFFTRITAWLRLTYKLGVGLRPIILAISVFVRGIRYLTCLIESGGAAALTDTLATSTVSVEDRYEVVLLLLYIANAGRVYREMICEENGVELLIESMQRETDGKILDLLSALLLVLGEGSSRSLTSPVYLKLIQLLRNPDATGEATLYAVRTLHTYQASWDKKYSDSIAANGLEDTGSVSVVGINPMKAAESSNVLLGALFSLLYHDDLRVRVEGSELLILISRNVQLTGKILSHCLDVVDENRLVIEVNDNVDDIHKMRRHQVTFGSTAVKIMLKNWGVTVRREVIVNLMADRSTHFTLLKFLRLLGVGQGSMAVDCCRLLQLLCREAGDRVHADNDGAENLVASLSKFTRHIQDVLGDAIYNVLLRDELREEQMDAIVRSVMSSER</sequence>
<dbReference type="SUPFAM" id="SSF48371">
    <property type="entry name" value="ARM repeat"/>
    <property type="match status" value="1"/>
</dbReference>
<dbReference type="PANTHER" id="PTHR34258">
    <property type="entry name" value="ARMADILLO-LIKE HELICAL DOMAIN CONTAINING PROTEIN 1"/>
    <property type="match status" value="1"/>
</dbReference>
<organism evidence="2">
    <name type="scientific">Trypanosoma congolense (strain IL3000)</name>
    <dbReference type="NCBI Taxonomy" id="1068625"/>
    <lineage>
        <taxon>Eukaryota</taxon>
        <taxon>Discoba</taxon>
        <taxon>Euglenozoa</taxon>
        <taxon>Kinetoplastea</taxon>
        <taxon>Metakinetoplastina</taxon>
        <taxon>Trypanosomatida</taxon>
        <taxon>Trypanosomatidae</taxon>
        <taxon>Trypanosoma</taxon>
        <taxon>Nannomonas</taxon>
    </lineage>
</organism>